<sequence>MSAHQQFWPRGLPATLHAPLTTLPQNLAVSAARYPERAAVIFYDGVLTYAELSRQVLAMAGYLQQRCGVARGDRVLLVSQNCPQFVVAYHAIMQIGAIAVPVNAMCIANELDYLASDSGAHVAFAASELLECALPCLASGRLRQVIVHRYAEYVGPETDLELPEWICAAEAEVPAKVGITLWREALAANLAAEPVATDYDDPCLLPYTSGTTGKPKGCIHTHRTVNAAVHGSVLWRKLHAETVFLGVAPMFHLLGMQNCMNLPVYLGATVVMLPRWNRDVAAVLIERYRVSAWSAPPAMLVNFFSNPALEGRDLSSLALLWGGGAAMPEAVAGMLRERFGISYNESYGLTETAAFLHANPVEHGKRQCLGIPTFGVDSRIVDPETLEELPRGEVGELITSAEQLMKGYWQNERANAEAFIKLDGKRFFRTGDLAYIDEDGYFFMRDRLKRIISVSGYKVWPAEVESALYHHEAILEACVISVADAQQGEMVKAVVVLRPEYRGHVSEADIIAWARQHMAVYKAPRVVAFVDELVKSSTGKILWRELQEAERLHAVAS</sequence>
<keyword evidence="3" id="KW-0436">Ligase</keyword>
<organism evidence="3 4">
    <name type="scientific">Stutzerimonas tarimensis</name>
    <dbReference type="NCBI Taxonomy" id="1507735"/>
    <lineage>
        <taxon>Bacteria</taxon>
        <taxon>Pseudomonadati</taxon>
        <taxon>Pseudomonadota</taxon>
        <taxon>Gammaproteobacteria</taxon>
        <taxon>Pseudomonadales</taxon>
        <taxon>Pseudomonadaceae</taxon>
        <taxon>Stutzerimonas</taxon>
    </lineage>
</organism>
<feature type="domain" description="AMP-dependent synthetase/ligase" evidence="1">
    <location>
        <begin position="29"/>
        <end position="409"/>
    </location>
</feature>
<protein>
    <submittedName>
        <fullName evidence="3">Long-chain-fatty-acid--CoA ligase</fullName>
    </submittedName>
</protein>
<dbReference type="NCBIfam" id="NF006181">
    <property type="entry name" value="PRK08314.1"/>
    <property type="match status" value="1"/>
</dbReference>
<evidence type="ECO:0000313" key="3">
    <source>
        <dbReference type="EMBL" id="MFC3609348.1"/>
    </source>
</evidence>
<dbReference type="InterPro" id="IPR020845">
    <property type="entry name" value="AMP-binding_CS"/>
</dbReference>
<dbReference type="Pfam" id="PF13193">
    <property type="entry name" value="AMP-binding_C"/>
    <property type="match status" value="1"/>
</dbReference>
<dbReference type="Pfam" id="PF00501">
    <property type="entry name" value="AMP-binding"/>
    <property type="match status" value="1"/>
</dbReference>
<dbReference type="Proteomes" id="UP001595630">
    <property type="component" value="Unassembled WGS sequence"/>
</dbReference>
<evidence type="ECO:0000313" key="4">
    <source>
        <dbReference type="Proteomes" id="UP001595630"/>
    </source>
</evidence>
<dbReference type="SUPFAM" id="SSF56801">
    <property type="entry name" value="Acetyl-CoA synthetase-like"/>
    <property type="match status" value="1"/>
</dbReference>
<dbReference type="InterPro" id="IPR042099">
    <property type="entry name" value="ANL_N_sf"/>
</dbReference>
<reference evidence="4" key="1">
    <citation type="journal article" date="2019" name="Int. J. Syst. Evol. Microbiol.">
        <title>The Global Catalogue of Microorganisms (GCM) 10K type strain sequencing project: providing services to taxonomists for standard genome sequencing and annotation.</title>
        <authorList>
            <consortium name="The Broad Institute Genomics Platform"/>
            <consortium name="The Broad Institute Genome Sequencing Center for Infectious Disease"/>
            <person name="Wu L."/>
            <person name="Ma J."/>
        </authorList>
    </citation>
    <scope>NUCLEOTIDE SEQUENCE [LARGE SCALE GENOMIC DNA]</scope>
    <source>
        <strain evidence="4">KCTC 42447</strain>
    </source>
</reference>
<dbReference type="InterPro" id="IPR025110">
    <property type="entry name" value="AMP-bd_C"/>
</dbReference>
<dbReference type="GO" id="GO:0016874">
    <property type="term" value="F:ligase activity"/>
    <property type="evidence" value="ECO:0007669"/>
    <property type="project" value="UniProtKB-KW"/>
</dbReference>
<dbReference type="InterPro" id="IPR045851">
    <property type="entry name" value="AMP-bd_C_sf"/>
</dbReference>
<accession>A0ABV7TA22</accession>
<proteinExistence type="predicted"/>
<keyword evidence="4" id="KW-1185">Reference proteome</keyword>
<dbReference type="InterPro" id="IPR050237">
    <property type="entry name" value="ATP-dep_AMP-bd_enzyme"/>
</dbReference>
<dbReference type="Gene3D" id="3.30.300.30">
    <property type="match status" value="1"/>
</dbReference>
<evidence type="ECO:0000259" key="1">
    <source>
        <dbReference type="Pfam" id="PF00501"/>
    </source>
</evidence>
<dbReference type="InterPro" id="IPR000873">
    <property type="entry name" value="AMP-dep_synth/lig_dom"/>
</dbReference>
<dbReference type="EMBL" id="JBHRXZ010000024">
    <property type="protein sequence ID" value="MFC3609348.1"/>
    <property type="molecule type" value="Genomic_DNA"/>
</dbReference>
<comment type="caution">
    <text evidence="3">The sequence shown here is derived from an EMBL/GenBank/DDBJ whole genome shotgun (WGS) entry which is preliminary data.</text>
</comment>
<evidence type="ECO:0000259" key="2">
    <source>
        <dbReference type="Pfam" id="PF13193"/>
    </source>
</evidence>
<dbReference type="PANTHER" id="PTHR43767:SF1">
    <property type="entry name" value="NONRIBOSOMAL PEPTIDE SYNTHASE PES1 (EUROFUNG)-RELATED"/>
    <property type="match status" value="1"/>
</dbReference>
<gene>
    <name evidence="3" type="ORF">ACFOMF_16350</name>
</gene>
<dbReference type="Gene3D" id="3.40.50.12780">
    <property type="entry name" value="N-terminal domain of ligase-like"/>
    <property type="match status" value="1"/>
</dbReference>
<name>A0ABV7TA22_9GAMM</name>
<dbReference type="RefSeq" id="WP_386366813.1">
    <property type="nucleotide sequence ID" value="NZ_JBHRXZ010000024.1"/>
</dbReference>
<feature type="domain" description="AMP-binding enzyme C-terminal" evidence="2">
    <location>
        <begin position="463"/>
        <end position="540"/>
    </location>
</feature>
<dbReference type="PROSITE" id="PS00455">
    <property type="entry name" value="AMP_BINDING"/>
    <property type="match status" value="1"/>
</dbReference>
<dbReference type="PANTHER" id="PTHR43767">
    <property type="entry name" value="LONG-CHAIN-FATTY-ACID--COA LIGASE"/>
    <property type="match status" value="1"/>
</dbReference>